<evidence type="ECO:0000313" key="11">
    <source>
        <dbReference type="Proteomes" id="UP000800094"/>
    </source>
</evidence>
<dbReference type="Gene3D" id="1.20.1250.20">
    <property type="entry name" value="MFS general substrate transporter like domains"/>
    <property type="match status" value="1"/>
</dbReference>
<dbReference type="PROSITE" id="PS50850">
    <property type="entry name" value="MFS"/>
    <property type="match status" value="1"/>
</dbReference>
<feature type="transmembrane region" description="Helical" evidence="8">
    <location>
        <begin position="100"/>
        <end position="123"/>
    </location>
</feature>
<reference evidence="10" key="1">
    <citation type="journal article" date="2020" name="Stud. Mycol.">
        <title>101 Dothideomycetes genomes: a test case for predicting lifestyles and emergence of pathogens.</title>
        <authorList>
            <person name="Haridas S."/>
            <person name="Albert R."/>
            <person name="Binder M."/>
            <person name="Bloem J."/>
            <person name="Labutti K."/>
            <person name="Salamov A."/>
            <person name="Andreopoulos B."/>
            <person name="Baker S."/>
            <person name="Barry K."/>
            <person name="Bills G."/>
            <person name="Bluhm B."/>
            <person name="Cannon C."/>
            <person name="Castanera R."/>
            <person name="Culley D."/>
            <person name="Daum C."/>
            <person name="Ezra D."/>
            <person name="Gonzalez J."/>
            <person name="Henrissat B."/>
            <person name="Kuo A."/>
            <person name="Liang C."/>
            <person name="Lipzen A."/>
            <person name="Lutzoni F."/>
            <person name="Magnuson J."/>
            <person name="Mondo S."/>
            <person name="Nolan M."/>
            <person name="Ohm R."/>
            <person name="Pangilinan J."/>
            <person name="Park H.-J."/>
            <person name="Ramirez L."/>
            <person name="Alfaro M."/>
            <person name="Sun H."/>
            <person name="Tritt A."/>
            <person name="Yoshinaga Y."/>
            <person name="Zwiers L.-H."/>
            <person name="Turgeon B."/>
            <person name="Goodwin S."/>
            <person name="Spatafora J."/>
            <person name="Crous P."/>
            <person name="Grigoriev I."/>
        </authorList>
    </citation>
    <scope>NUCLEOTIDE SEQUENCE</scope>
    <source>
        <strain evidence="10">CBS 122368</strain>
    </source>
</reference>
<dbReference type="RefSeq" id="XP_033676126.1">
    <property type="nucleotide sequence ID" value="XM_033826254.1"/>
</dbReference>
<dbReference type="FunFam" id="1.20.1250.20:FF:000078">
    <property type="entry name" value="MFS maltose transporter, putative"/>
    <property type="match status" value="1"/>
</dbReference>
<dbReference type="EMBL" id="ML987213">
    <property type="protein sequence ID" value="KAF2241122.1"/>
    <property type="molecule type" value="Genomic_DNA"/>
</dbReference>
<feature type="domain" description="Major facilitator superfamily (MFS) profile" evidence="9">
    <location>
        <begin position="24"/>
        <end position="462"/>
    </location>
</feature>
<evidence type="ECO:0000256" key="3">
    <source>
        <dbReference type="ARBA" id="ARBA00022448"/>
    </source>
</evidence>
<evidence type="ECO:0000256" key="8">
    <source>
        <dbReference type="SAM" id="Phobius"/>
    </source>
</evidence>
<gene>
    <name evidence="10" type="ORF">BU26DRAFT_496490</name>
</gene>
<keyword evidence="11" id="KW-1185">Reference proteome</keyword>
<feature type="transmembrane region" description="Helical" evidence="8">
    <location>
        <begin position="374"/>
        <end position="397"/>
    </location>
</feature>
<dbReference type="PANTHER" id="PTHR48022:SF77">
    <property type="entry name" value="MAJOR FACILITATOR SUPERFAMILY (MFS) PROFILE DOMAIN-CONTAINING PROTEIN"/>
    <property type="match status" value="1"/>
</dbReference>
<feature type="transmembrane region" description="Helical" evidence="8">
    <location>
        <begin position="438"/>
        <end position="456"/>
    </location>
</feature>
<dbReference type="Pfam" id="PF00083">
    <property type="entry name" value="Sugar_tr"/>
    <property type="match status" value="1"/>
</dbReference>
<dbReference type="AlphaFoldDB" id="A0A6A6HTL8"/>
<evidence type="ECO:0000256" key="5">
    <source>
        <dbReference type="ARBA" id="ARBA00022989"/>
    </source>
</evidence>
<evidence type="ECO:0000256" key="4">
    <source>
        <dbReference type="ARBA" id="ARBA00022692"/>
    </source>
</evidence>
<dbReference type="OrthoDB" id="6612291at2759"/>
<evidence type="ECO:0000256" key="7">
    <source>
        <dbReference type="RuleBase" id="RU003346"/>
    </source>
</evidence>
<organism evidence="10 11">
    <name type="scientific">Trematosphaeria pertusa</name>
    <dbReference type="NCBI Taxonomy" id="390896"/>
    <lineage>
        <taxon>Eukaryota</taxon>
        <taxon>Fungi</taxon>
        <taxon>Dikarya</taxon>
        <taxon>Ascomycota</taxon>
        <taxon>Pezizomycotina</taxon>
        <taxon>Dothideomycetes</taxon>
        <taxon>Pleosporomycetidae</taxon>
        <taxon>Pleosporales</taxon>
        <taxon>Massarineae</taxon>
        <taxon>Trematosphaeriaceae</taxon>
        <taxon>Trematosphaeria</taxon>
    </lineage>
</organism>
<name>A0A6A6HTL8_9PLEO</name>
<evidence type="ECO:0000256" key="2">
    <source>
        <dbReference type="ARBA" id="ARBA00010992"/>
    </source>
</evidence>
<comment type="subcellular location">
    <subcellularLocation>
        <location evidence="1">Membrane</location>
        <topology evidence="1">Multi-pass membrane protein</topology>
    </subcellularLocation>
</comment>
<feature type="transmembrane region" description="Helical" evidence="8">
    <location>
        <begin position="409"/>
        <end position="432"/>
    </location>
</feature>
<dbReference type="GO" id="GO:0016020">
    <property type="term" value="C:membrane"/>
    <property type="evidence" value="ECO:0007669"/>
    <property type="project" value="UniProtKB-SubCell"/>
</dbReference>
<protein>
    <submittedName>
        <fullName evidence="10">General substrate transporter</fullName>
    </submittedName>
</protein>
<feature type="transmembrane region" description="Helical" evidence="8">
    <location>
        <begin position="190"/>
        <end position="211"/>
    </location>
</feature>
<evidence type="ECO:0000259" key="9">
    <source>
        <dbReference type="PROSITE" id="PS50850"/>
    </source>
</evidence>
<keyword evidence="4 8" id="KW-0812">Transmembrane</keyword>
<dbReference type="Proteomes" id="UP000800094">
    <property type="component" value="Unassembled WGS sequence"/>
</dbReference>
<dbReference type="PRINTS" id="PR00171">
    <property type="entry name" value="SUGRTRNSPORT"/>
</dbReference>
<dbReference type="InterPro" id="IPR003663">
    <property type="entry name" value="Sugar/inositol_transpt"/>
</dbReference>
<dbReference type="InterPro" id="IPR036259">
    <property type="entry name" value="MFS_trans_sf"/>
</dbReference>
<evidence type="ECO:0000256" key="1">
    <source>
        <dbReference type="ARBA" id="ARBA00004141"/>
    </source>
</evidence>
<comment type="similarity">
    <text evidence="2 7">Belongs to the major facilitator superfamily. Sugar transporter (TC 2.A.1.1) family.</text>
</comment>
<keyword evidence="6 8" id="KW-0472">Membrane</keyword>
<evidence type="ECO:0000313" key="10">
    <source>
        <dbReference type="EMBL" id="KAF2241122.1"/>
    </source>
</evidence>
<dbReference type="PANTHER" id="PTHR48022">
    <property type="entry name" value="PLASTIDIC GLUCOSE TRANSPORTER 4"/>
    <property type="match status" value="1"/>
</dbReference>
<dbReference type="SUPFAM" id="SSF103473">
    <property type="entry name" value="MFS general substrate transporter"/>
    <property type="match status" value="1"/>
</dbReference>
<keyword evidence="5 8" id="KW-1133">Transmembrane helix</keyword>
<evidence type="ECO:0000256" key="6">
    <source>
        <dbReference type="ARBA" id="ARBA00023136"/>
    </source>
</evidence>
<dbReference type="NCBIfam" id="TIGR00879">
    <property type="entry name" value="SP"/>
    <property type="match status" value="1"/>
</dbReference>
<feature type="transmembrane region" description="Helical" evidence="8">
    <location>
        <begin position="315"/>
        <end position="334"/>
    </location>
</feature>
<proteinExistence type="inferred from homology"/>
<dbReference type="GeneID" id="54579584"/>
<feature type="transmembrane region" description="Helical" evidence="8">
    <location>
        <begin position="343"/>
        <end position="362"/>
    </location>
</feature>
<dbReference type="InterPro" id="IPR050360">
    <property type="entry name" value="MFS_Sugar_Transporters"/>
</dbReference>
<dbReference type="InterPro" id="IPR020846">
    <property type="entry name" value="MFS_dom"/>
</dbReference>
<keyword evidence="3 7" id="KW-0813">Transport</keyword>
<dbReference type="InterPro" id="IPR005828">
    <property type="entry name" value="MFS_sugar_transport-like"/>
</dbReference>
<sequence length="537" mass="58702">MKKISPFSGLQAIMRKMTGPLFACCFITAMLNMLFGFDTTSFAGVQSIPAFARKFGTPQQNGTYKLSGSRASFMSSVGFAGKFLGTLTCPLYLESIGHRYTIWVLCTISFIGIITECTAHSVAQFVVGRVIVYYSVGLAENTSTTYQSEIVPAGMRGAVVGSIQLFIQHGQIMAAGVNNRFSKSTEDSGWIIPVAIQAVVPAIVLLAPFIMPSGPRWLISKGRKADAVNSLERVRPKEDVAAGKCQEEVDAIEEALHTKVEKEPWLDLFRETNLRRTEIAMVVFILQQFTGQGFVSQYSPRFYQTVGLGSKGFQYNIASAVVAWAGVLIGMTLFDSVGRRNMLVWGAVLQAVFLFAMAGIGLKKNPTSADAHGLVATVMLFNFFFSSTWAPIAYVIGSEIGTGALREKTMSFTSTVNVVAAWLVAFTVPYLLDDIGANIGWIFGGFSIIATFYAYFRVPEISGRSLEELDELFERRVPARQFASAETHGAAHRIAELENIGARRGARTAVSEEQLLDVEGVRVDEDKAGQNFVERTK</sequence>
<accession>A0A6A6HTL8</accession>
<dbReference type="GO" id="GO:0005351">
    <property type="term" value="F:carbohydrate:proton symporter activity"/>
    <property type="evidence" value="ECO:0007669"/>
    <property type="project" value="TreeGrafter"/>
</dbReference>